<dbReference type="PROSITE" id="PS50983">
    <property type="entry name" value="FE_B12_PBP"/>
    <property type="match status" value="1"/>
</dbReference>
<evidence type="ECO:0000256" key="5">
    <source>
        <dbReference type="SAM" id="MobiDB-lite"/>
    </source>
</evidence>
<sequence>MKQSKTALSLIMIALVALVMAACSGNNGQGNTTAAASPSASPEASNSSSEPSATAADSVRTVASEKGDITIPANPSRVIGLSVVYPEFLQALGVTPIAVQNYHPEFPSYLEDAFKNTIKMGIAETPDFEKILAAEPDLIIAPVWWSDKDYDQLAKIAPTVLLPQRDDWRDELKDIAGVLGKPEAADKVIQDLEDQELAAKEKLDTLVGDETVMYMMIMPKGIVLYSENIDRGSFIHKTLGLKPIANFPQSEQSLTISLEKLPEYNPDHIIVQLDDESNAVIQKAYKDMLESSLWKNMTAVKKNQVYMMGGKEWFSLGMSPLANSYAINAVLQAFENKGK</sequence>
<comment type="subcellular location">
    <subcellularLocation>
        <location evidence="1">Cell envelope</location>
    </subcellularLocation>
</comment>
<dbReference type="Gene3D" id="3.40.50.1980">
    <property type="entry name" value="Nitrogenase molybdenum iron protein domain"/>
    <property type="match status" value="2"/>
</dbReference>
<evidence type="ECO:0000256" key="6">
    <source>
        <dbReference type="SAM" id="SignalP"/>
    </source>
</evidence>
<dbReference type="GO" id="GO:1901678">
    <property type="term" value="P:iron coordination entity transport"/>
    <property type="evidence" value="ECO:0007669"/>
    <property type="project" value="UniProtKB-ARBA"/>
</dbReference>
<dbReference type="InterPro" id="IPR002491">
    <property type="entry name" value="ABC_transptr_periplasmic_BD"/>
</dbReference>
<accession>A0A1B2DE81</accession>
<dbReference type="PANTHER" id="PTHR30532">
    <property type="entry name" value="IRON III DICITRATE-BINDING PERIPLASMIC PROTEIN"/>
    <property type="match status" value="1"/>
</dbReference>
<proteinExistence type="inferred from homology"/>
<keyword evidence="3" id="KW-0813">Transport</keyword>
<evidence type="ECO:0000256" key="4">
    <source>
        <dbReference type="ARBA" id="ARBA00022729"/>
    </source>
</evidence>
<feature type="chain" id="PRO_5039229171" description="Fe/B12 periplasmic-binding domain-containing protein" evidence="6">
    <location>
        <begin position="22"/>
        <end position="339"/>
    </location>
</feature>
<dbReference type="EMBL" id="CP016808">
    <property type="protein sequence ID" value="ANY65999.1"/>
    <property type="molecule type" value="Genomic_DNA"/>
</dbReference>
<dbReference type="GO" id="GO:0030288">
    <property type="term" value="C:outer membrane-bounded periplasmic space"/>
    <property type="evidence" value="ECO:0007669"/>
    <property type="project" value="TreeGrafter"/>
</dbReference>
<evidence type="ECO:0000259" key="7">
    <source>
        <dbReference type="PROSITE" id="PS50983"/>
    </source>
</evidence>
<comment type="similarity">
    <text evidence="2">Belongs to the bacterial solute-binding protein 8 family.</text>
</comment>
<feature type="compositionally biased region" description="Low complexity" evidence="5">
    <location>
        <begin position="31"/>
        <end position="56"/>
    </location>
</feature>
<feature type="domain" description="Fe/B12 periplasmic-binding" evidence="7">
    <location>
        <begin position="77"/>
        <end position="338"/>
    </location>
</feature>
<gene>
    <name evidence="8" type="ORF">BBD42_05640</name>
</gene>
<dbReference type="RefSeq" id="WP_099517374.1">
    <property type="nucleotide sequence ID" value="NZ_CP016808.1"/>
</dbReference>
<dbReference type="Pfam" id="PF01497">
    <property type="entry name" value="Peripla_BP_2"/>
    <property type="match status" value="1"/>
</dbReference>
<organism evidence="8">
    <name type="scientific">Paenibacillus sp. BIHB 4019</name>
    <dbReference type="NCBI Taxonomy" id="1870819"/>
    <lineage>
        <taxon>Bacteria</taxon>
        <taxon>Bacillati</taxon>
        <taxon>Bacillota</taxon>
        <taxon>Bacilli</taxon>
        <taxon>Bacillales</taxon>
        <taxon>Paenibacillaceae</taxon>
        <taxon>Paenibacillus</taxon>
    </lineage>
</organism>
<evidence type="ECO:0000256" key="3">
    <source>
        <dbReference type="ARBA" id="ARBA00022448"/>
    </source>
</evidence>
<dbReference type="InterPro" id="IPR051313">
    <property type="entry name" value="Bact_iron-sidero_bind"/>
</dbReference>
<evidence type="ECO:0000256" key="2">
    <source>
        <dbReference type="ARBA" id="ARBA00008814"/>
    </source>
</evidence>
<keyword evidence="4 6" id="KW-0732">Signal</keyword>
<reference evidence="8" key="1">
    <citation type="submission" date="2016-08" db="EMBL/GenBank/DDBJ databases">
        <title>Complete Genome Seqeunce of Paenibacillus sp. BIHB 4019 from tea rhizoplane.</title>
        <authorList>
            <person name="Thakur R."/>
            <person name="Swarnkar M.K."/>
            <person name="Gulati A."/>
        </authorList>
    </citation>
    <scope>NUCLEOTIDE SEQUENCE [LARGE SCALE GENOMIC DNA]</scope>
    <source>
        <strain evidence="8">BIHB4019</strain>
    </source>
</reference>
<name>A0A1B2DE81_9BACL</name>
<protein>
    <recommendedName>
        <fullName evidence="7">Fe/B12 periplasmic-binding domain-containing protein</fullName>
    </recommendedName>
</protein>
<dbReference type="PANTHER" id="PTHR30532:SF26">
    <property type="entry name" value="IRON(3+)-HYDROXAMATE-BINDING PROTEIN FHUD"/>
    <property type="match status" value="1"/>
</dbReference>
<feature type="signal peptide" evidence="6">
    <location>
        <begin position="1"/>
        <end position="21"/>
    </location>
</feature>
<evidence type="ECO:0000313" key="8">
    <source>
        <dbReference type="EMBL" id="ANY65999.1"/>
    </source>
</evidence>
<dbReference type="AlphaFoldDB" id="A0A1B2DE81"/>
<dbReference type="PROSITE" id="PS51257">
    <property type="entry name" value="PROKAR_LIPOPROTEIN"/>
    <property type="match status" value="1"/>
</dbReference>
<evidence type="ECO:0000256" key="1">
    <source>
        <dbReference type="ARBA" id="ARBA00004196"/>
    </source>
</evidence>
<feature type="region of interest" description="Disordered" evidence="5">
    <location>
        <begin position="29"/>
        <end position="59"/>
    </location>
</feature>
<dbReference type="SUPFAM" id="SSF53807">
    <property type="entry name" value="Helical backbone' metal receptor"/>
    <property type="match status" value="1"/>
</dbReference>